<feature type="region of interest" description="Disordered" evidence="1">
    <location>
        <begin position="206"/>
        <end position="250"/>
    </location>
</feature>
<reference evidence="3" key="1">
    <citation type="journal article" date="2021" name="Mol. Ecol. Resour.">
        <title>Apolygus lucorum genome provides insights into omnivorousness and mesophyll feeding.</title>
        <authorList>
            <person name="Liu Y."/>
            <person name="Liu H."/>
            <person name="Wang H."/>
            <person name="Huang T."/>
            <person name="Liu B."/>
            <person name="Yang B."/>
            <person name="Yin L."/>
            <person name="Li B."/>
            <person name="Zhang Y."/>
            <person name="Zhang S."/>
            <person name="Jiang F."/>
            <person name="Zhang X."/>
            <person name="Ren Y."/>
            <person name="Wang B."/>
            <person name="Wang S."/>
            <person name="Lu Y."/>
            <person name="Wu K."/>
            <person name="Fan W."/>
            <person name="Wang G."/>
        </authorList>
    </citation>
    <scope>NUCLEOTIDE SEQUENCE</scope>
    <source>
        <strain evidence="3">12Hb</strain>
    </source>
</reference>
<organism evidence="3 4">
    <name type="scientific">Apolygus lucorum</name>
    <name type="common">Small green plant bug</name>
    <name type="synonym">Lygocoris lucorum</name>
    <dbReference type="NCBI Taxonomy" id="248454"/>
    <lineage>
        <taxon>Eukaryota</taxon>
        <taxon>Metazoa</taxon>
        <taxon>Ecdysozoa</taxon>
        <taxon>Arthropoda</taxon>
        <taxon>Hexapoda</taxon>
        <taxon>Insecta</taxon>
        <taxon>Pterygota</taxon>
        <taxon>Neoptera</taxon>
        <taxon>Paraneoptera</taxon>
        <taxon>Hemiptera</taxon>
        <taxon>Heteroptera</taxon>
        <taxon>Panheteroptera</taxon>
        <taxon>Cimicomorpha</taxon>
        <taxon>Miridae</taxon>
        <taxon>Mirini</taxon>
        <taxon>Apolygus</taxon>
    </lineage>
</organism>
<feature type="compositionally biased region" description="Polar residues" evidence="1">
    <location>
        <begin position="238"/>
        <end position="250"/>
    </location>
</feature>
<keyword evidence="2" id="KW-0472">Membrane</keyword>
<feature type="transmembrane region" description="Helical" evidence="2">
    <location>
        <begin position="125"/>
        <end position="149"/>
    </location>
</feature>
<comment type="caution">
    <text evidence="3">The sequence shown here is derived from an EMBL/GenBank/DDBJ whole genome shotgun (WGS) entry which is preliminary data.</text>
</comment>
<name>A0A6A4J0D6_APOLU</name>
<feature type="transmembrane region" description="Helical" evidence="2">
    <location>
        <begin position="155"/>
        <end position="179"/>
    </location>
</feature>
<keyword evidence="4" id="KW-1185">Reference proteome</keyword>
<evidence type="ECO:0000256" key="1">
    <source>
        <dbReference type="SAM" id="MobiDB-lite"/>
    </source>
</evidence>
<keyword evidence="2" id="KW-1133">Transmembrane helix</keyword>
<keyword evidence="2" id="KW-0812">Transmembrane</keyword>
<feature type="transmembrane region" description="Helical" evidence="2">
    <location>
        <begin position="83"/>
        <end position="104"/>
    </location>
</feature>
<protein>
    <submittedName>
        <fullName evidence="3">Uncharacterized protein</fullName>
    </submittedName>
</protein>
<evidence type="ECO:0000256" key="2">
    <source>
        <dbReference type="SAM" id="Phobius"/>
    </source>
</evidence>
<proteinExistence type="predicted"/>
<dbReference type="EMBL" id="WIXP02000007">
    <property type="protein sequence ID" value="KAF6208519.1"/>
    <property type="molecule type" value="Genomic_DNA"/>
</dbReference>
<sequence>MDKLPVVPDCCCFCCFLDLRAGSLIIGWVSLLIGITRLSTNTILLLSVVGVSISPDTLGRLTFYANESRFIKTLLGIEYTLAITVEMLLILCAITLIVTICGIRPPPWIQDDREEEKNALWARRATVGFGLYFILGIILHLFGTIVSFFENEHWLANILLELTSNVFFTGIFFYMLVVLNSYCQLIEARKQNEQTLRMMMSELKNNLPPSYRTTTTSTSQEETFSENQQKLSTHKQETASMTEETTSQRD</sequence>
<gene>
    <name evidence="3" type="ORF">GE061_016977</name>
</gene>
<dbReference type="Proteomes" id="UP000466442">
    <property type="component" value="Unassembled WGS sequence"/>
</dbReference>
<accession>A0A6A4J0D6</accession>
<feature type="compositionally biased region" description="Low complexity" evidence="1">
    <location>
        <begin position="213"/>
        <end position="229"/>
    </location>
</feature>
<feature type="transmembrane region" description="Helical" evidence="2">
    <location>
        <begin position="6"/>
        <end position="31"/>
    </location>
</feature>
<evidence type="ECO:0000313" key="3">
    <source>
        <dbReference type="EMBL" id="KAF6208519.1"/>
    </source>
</evidence>
<dbReference type="AlphaFoldDB" id="A0A6A4J0D6"/>
<evidence type="ECO:0000313" key="4">
    <source>
        <dbReference type="Proteomes" id="UP000466442"/>
    </source>
</evidence>